<keyword evidence="10" id="KW-1185">Reference proteome</keyword>
<dbReference type="Pfam" id="PF09721">
    <property type="entry name" value="Exosortase_EpsH"/>
    <property type="match status" value="1"/>
</dbReference>
<keyword evidence="4 8" id="KW-0812">Transmembrane</keyword>
<evidence type="ECO:0000313" key="9">
    <source>
        <dbReference type="EMBL" id="MFC5496938.1"/>
    </source>
</evidence>
<dbReference type="Proteomes" id="UP001596037">
    <property type="component" value="Unassembled WGS sequence"/>
</dbReference>
<organism evidence="9 10">
    <name type="scientific">Caenimonas terrae</name>
    <dbReference type="NCBI Taxonomy" id="696074"/>
    <lineage>
        <taxon>Bacteria</taxon>
        <taxon>Pseudomonadati</taxon>
        <taxon>Pseudomonadota</taxon>
        <taxon>Betaproteobacteria</taxon>
        <taxon>Burkholderiales</taxon>
        <taxon>Comamonadaceae</taxon>
        <taxon>Caenimonas</taxon>
    </lineage>
</organism>
<dbReference type="GO" id="GO:0016787">
    <property type="term" value="F:hydrolase activity"/>
    <property type="evidence" value="ECO:0007669"/>
    <property type="project" value="UniProtKB-KW"/>
</dbReference>
<dbReference type="EC" id="3.4.22.-" evidence="9"/>
<comment type="subcellular location">
    <subcellularLocation>
        <location evidence="1">Cell membrane</location>
        <topology evidence="1">Multi-pass membrane protein</topology>
    </subcellularLocation>
</comment>
<keyword evidence="7 8" id="KW-0472">Membrane</keyword>
<gene>
    <name evidence="9" type="primary">xrtH</name>
    <name evidence="9" type="ORF">ACFPOE_05275</name>
</gene>
<name>A0ABW0NAR0_9BURK</name>
<dbReference type="NCBIfam" id="TIGR04177">
    <property type="entry name" value="exosort_XrtH"/>
    <property type="match status" value="1"/>
</dbReference>
<keyword evidence="3" id="KW-0645">Protease</keyword>
<evidence type="ECO:0000256" key="2">
    <source>
        <dbReference type="ARBA" id="ARBA00022475"/>
    </source>
</evidence>
<proteinExistence type="predicted"/>
<protein>
    <submittedName>
        <fullName evidence="9">Exosortase H</fullName>
        <ecNumber evidence="9">3.4.22.-</ecNumber>
    </submittedName>
</protein>
<dbReference type="NCBIfam" id="TIGR04178">
    <property type="entry name" value="exo_archaeo"/>
    <property type="match status" value="1"/>
</dbReference>
<feature type="transmembrane region" description="Helical" evidence="8">
    <location>
        <begin position="100"/>
        <end position="122"/>
    </location>
</feature>
<keyword evidence="2" id="KW-1003">Cell membrane</keyword>
<dbReference type="EMBL" id="JBHSMF010000004">
    <property type="protein sequence ID" value="MFC5496938.1"/>
    <property type="molecule type" value="Genomic_DNA"/>
</dbReference>
<keyword evidence="5 9" id="KW-0378">Hydrolase</keyword>
<evidence type="ECO:0000256" key="7">
    <source>
        <dbReference type="ARBA" id="ARBA00023136"/>
    </source>
</evidence>
<sequence length="174" mass="19044">MFRFLAIFSLVLLGLFLAELTAPVQRLVVVPWTGFLASASAFLLRLVDANVLSHGNVLQDMRSGSGIAIEAGCNGVEACIMLAAALMAYPAGLRSRMAGLLAGSVAIQLLNLLRIISLYYLVQWSAPAFEFAHLYLWQALIMLDVLVVWLVWLRWVTRRQYGRSAPPEALAAPA</sequence>
<evidence type="ECO:0000256" key="6">
    <source>
        <dbReference type="ARBA" id="ARBA00022989"/>
    </source>
</evidence>
<dbReference type="InterPro" id="IPR026392">
    <property type="entry name" value="Exo/Archaeosortase_dom"/>
</dbReference>
<evidence type="ECO:0000256" key="3">
    <source>
        <dbReference type="ARBA" id="ARBA00022670"/>
    </source>
</evidence>
<feature type="transmembrane region" description="Helical" evidence="8">
    <location>
        <begin position="134"/>
        <end position="153"/>
    </location>
</feature>
<comment type="caution">
    <text evidence="9">The sequence shown here is derived from an EMBL/GenBank/DDBJ whole genome shotgun (WGS) entry which is preliminary data.</text>
</comment>
<evidence type="ECO:0000256" key="1">
    <source>
        <dbReference type="ARBA" id="ARBA00004651"/>
    </source>
</evidence>
<evidence type="ECO:0000313" key="10">
    <source>
        <dbReference type="Proteomes" id="UP001596037"/>
    </source>
</evidence>
<evidence type="ECO:0000256" key="5">
    <source>
        <dbReference type="ARBA" id="ARBA00022801"/>
    </source>
</evidence>
<evidence type="ECO:0000256" key="4">
    <source>
        <dbReference type="ARBA" id="ARBA00022692"/>
    </source>
</evidence>
<accession>A0ABW0NAR0</accession>
<reference evidence="10" key="1">
    <citation type="journal article" date="2019" name="Int. J. Syst. Evol. Microbiol.">
        <title>The Global Catalogue of Microorganisms (GCM) 10K type strain sequencing project: providing services to taxonomists for standard genome sequencing and annotation.</title>
        <authorList>
            <consortium name="The Broad Institute Genomics Platform"/>
            <consortium name="The Broad Institute Genome Sequencing Center for Infectious Disease"/>
            <person name="Wu L."/>
            <person name="Ma J."/>
        </authorList>
    </citation>
    <scope>NUCLEOTIDE SEQUENCE [LARGE SCALE GENOMIC DNA]</scope>
    <source>
        <strain evidence="10">CCUG 57401</strain>
    </source>
</reference>
<dbReference type="InterPro" id="IPR019127">
    <property type="entry name" value="Exosortase"/>
</dbReference>
<feature type="transmembrane region" description="Helical" evidence="8">
    <location>
        <begin position="67"/>
        <end position="88"/>
    </location>
</feature>
<evidence type="ECO:0000256" key="8">
    <source>
        <dbReference type="SAM" id="Phobius"/>
    </source>
</evidence>
<dbReference type="RefSeq" id="WP_376848973.1">
    <property type="nucleotide sequence ID" value="NZ_JBHSMF010000004.1"/>
</dbReference>
<dbReference type="InterPro" id="IPR026441">
    <property type="entry name" value="Exosort_XrtH"/>
</dbReference>
<keyword evidence="6 8" id="KW-1133">Transmembrane helix</keyword>